<dbReference type="SUPFAM" id="SSF53850">
    <property type="entry name" value="Periplasmic binding protein-like II"/>
    <property type="match status" value="1"/>
</dbReference>
<evidence type="ECO:0000313" key="7">
    <source>
        <dbReference type="Proteomes" id="UP000219252"/>
    </source>
</evidence>
<gene>
    <name evidence="6" type="ORF">SAMN05877842_10696</name>
</gene>
<reference evidence="7" key="1">
    <citation type="submission" date="2017-08" db="EMBL/GenBank/DDBJ databases">
        <authorList>
            <person name="Varghese N."/>
            <person name="Submissions S."/>
        </authorList>
    </citation>
    <scope>NUCLEOTIDE SEQUENCE [LARGE SCALE GENOMIC DNA]</scope>
    <source>
        <strain evidence="7">JC23</strain>
    </source>
</reference>
<evidence type="ECO:0000256" key="1">
    <source>
        <dbReference type="ARBA" id="ARBA00009437"/>
    </source>
</evidence>
<dbReference type="InterPro" id="IPR000847">
    <property type="entry name" value="LysR_HTH_N"/>
</dbReference>
<accession>A0A285UCW3</accession>
<dbReference type="GO" id="GO:0003677">
    <property type="term" value="F:DNA binding"/>
    <property type="evidence" value="ECO:0007669"/>
    <property type="project" value="UniProtKB-KW"/>
</dbReference>
<evidence type="ECO:0000256" key="2">
    <source>
        <dbReference type="ARBA" id="ARBA00023015"/>
    </source>
</evidence>
<dbReference type="AlphaFoldDB" id="A0A285UCW3"/>
<dbReference type="InterPro" id="IPR036390">
    <property type="entry name" value="WH_DNA-bd_sf"/>
</dbReference>
<dbReference type="GO" id="GO:0003700">
    <property type="term" value="F:DNA-binding transcription factor activity"/>
    <property type="evidence" value="ECO:0007669"/>
    <property type="project" value="InterPro"/>
</dbReference>
<evidence type="ECO:0000256" key="4">
    <source>
        <dbReference type="ARBA" id="ARBA00023163"/>
    </source>
</evidence>
<keyword evidence="7" id="KW-1185">Reference proteome</keyword>
<dbReference type="Pfam" id="PF00126">
    <property type="entry name" value="HTH_1"/>
    <property type="match status" value="1"/>
</dbReference>
<dbReference type="EMBL" id="OBQC01000006">
    <property type="protein sequence ID" value="SOC39745.1"/>
    <property type="molecule type" value="Genomic_DNA"/>
</dbReference>
<evidence type="ECO:0000313" key="6">
    <source>
        <dbReference type="EMBL" id="SOC39745.1"/>
    </source>
</evidence>
<evidence type="ECO:0000256" key="3">
    <source>
        <dbReference type="ARBA" id="ARBA00023125"/>
    </source>
</evidence>
<protein>
    <submittedName>
        <fullName evidence="6">DNA-binding transcriptional LysR family regulator</fullName>
    </submittedName>
</protein>
<proteinExistence type="inferred from homology"/>
<dbReference type="GO" id="GO:0005829">
    <property type="term" value="C:cytosol"/>
    <property type="evidence" value="ECO:0007669"/>
    <property type="project" value="TreeGrafter"/>
</dbReference>
<keyword evidence="3 6" id="KW-0238">DNA-binding</keyword>
<dbReference type="PANTHER" id="PTHR30419:SF8">
    <property type="entry name" value="NITROGEN ASSIMILATION TRANSCRIPTIONAL ACTIVATOR-RELATED"/>
    <property type="match status" value="1"/>
</dbReference>
<dbReference type="InterPro" id="IPR050950">
    <property type="entry name" value="HTH-type_LysR_regulators"/>
</dbReference>
<dbReference type="Gene3D" id="3.40.190.290">
    <property type="match status" value="1"/>
</dbReference>
<keyword evidence="4" id="KW-0804">Transcription</keyword>
<name>A0A285UCW3_9BACL</name>
<feature type="domain" description="HTH lysR-type" evidence="5">
    <location>
        <begin position="1"/>
        <end position="58"/>
    </location>
</feature>
<dbReference type="OrthoDB" id="9803735at2"/>
<dbReference type="FunFam" id="1.10.10.10:FF:000001">
    <property type="entry name" value="LysR family transcriptional regulator"/>
    <property type="match status" value="1"/>
</dbReference>
<dbReference type="PROSITE" id="PS50931">
    <property type="entry name" value="HTH_LYSR"/>
    <property type="match status" value="1"/>
</dbReference>
<dbReference type="Gene3D" id="1.10.10.10">
    <property type="entry name" value="Winged helix-like DNA-binding domain superfamily/Winged helix DNA-binding domain"/>
    <property type="match status" value="1"/>
</dbReference>
<comment type="similarity">
    <text evidence="1">Belongs to the LysR transcriptional regulatory family.</text>
</comment>
<evidence type="ECO:0000259" key="5">
    <source>
        <dbReference type="PROSITE" id="PS50931"/>
    </source>
</evidence>
<sequence length="292" mass="33205">MNFRDLEAFKAVVECGSFSRASEELFIAQPSLSKTIQKLEQKLGVKLIDRTNRIIRLTDEGKLLYEKALIILQQKKELEFALGDMNEQITGHLKIGLPQIIGTFFFPRVAKQFSKTYKDVTLEIVEDGGLEIEKLVAKGEVDAAFVVLPAKSNELEVQQIYEGHFVVCLPEHHNLQDAKELSLQQLKDENWVLFDSTFALRQIVLHSCQKEGFVPNEVYNTSQWDLLIALVREGLAVAMVPSPLVKMFGNNIAVKEISSQYIPWKIGIAVKKNRYTPHALRAFLETVIEIYK</sequence>
<dbReference type="PRINTS" id="PR00039">
    <property type="entry name" value="HTHLYSR"/>
</dbReference>
<dbReference type="Proteomes" id="UP000219252">
    <property type="component" value="Unassembled WGS sequence"/>
</dbReference>
<dbReference type="Pfam" id="PF03466">
    <property type="entry name" value="LysR_substrate"/>
    <property type="match status" value="1"/>
</dbReference>
<dbReference type="InterPro" id="IPR005119">
    <property type="entry name" value="LysR_subst-bd"/>
</dbReference>
<dbReference type="RefSeq" id="WP_097149488.1">
    <property type="nucleotide sequence ID" value="NZ_OBQC01000006.1"/>
</dbReference>
<keyword evidence="2" id="KW-0805">Transcription regulation</keyword>
<organism evidence="6 7">
    <name type="scientific">Ureibacillus acetophenoni</name>
    <dbReference type="NCBI Taxonomy" id="614649"/>
    <lineage>
        <taxon>Bacteria</taxon>
        <taxon>Bacillati</taxon>
        <taxon>Bacillota</taxon>
        <taxon>Bacilli</taxon>
        <taxon>Bacillales</taxon>
        <taxon>Caryophanaceae</taxon>
        <taxon>Ureibacillus</taxon>
    </lineage>
</organism>
<dbReference type="SUPFAM" id="SSF46785">
    <property type="entry name" value="Winged helix' DNA-binding domain"/>
    <property type="match status" value="1"/>
</dbReference>
<dbReference type="InterPro" id="IPR036388">
    <property type="entry name" value="WH-like_DNA-bd_sf"/>
</dbReference>
<dbReference type="PANTHER" id="PTHR30419">
    <property type="entry name" value="HTH-TYPE TRANSCRIPTIONAL REGULATOR YBHD"/>
    <property type="match status" value="1"/>
</dbReference>